<reference evidence="3 4" key="1">
    <citation type="submission" date="2018-11" db="EMBL/GenBank/DDBJ databases">
        <title>Genome sequence of Saitozyma podzolica DSM 27192.</title>
        <authorList>
            <person name="Aliyu H."/>
            <person name="Gorte O."/>
            <person name="Ochsenreither K."/>
        </authorList>
    </citation>
    <scope>NUCLEOTIDE SEQUENCE [LARGE SCALE GENOMIC DNA]</scope>
    <source>
        <strain evidence="3 4">DSM 27192</strain>
    </source>
</reference>
<dbReference type="PANTHER" id="PTHR41800">
    <property type="entry name" value="EXPRESSED PROTEIN"/>
    <property type="match status" value="1"/>
</dbReference>
<keyword evidence="4" id="KW-1185">Reference proteome</keyword>
<gene>
    <name evidence="3" type="ORF">EHS25_003261</name>
</gene>
<accession>A0A427Y8A8</accession>
<dbReference type="AlphaFoldDB" id="A0A427Y8A8"/>
<protein>
    <submittedName>
        <fullName evidence="3">Uncharacterized protein</fullName>
    </submittedName>
</protein>
<evidence type="ECO:0000313" key="3">
    <source>
        <dbReference type="EMBL" id="RSH87352.1"/>
    </source>
</evidence>
<feature type="compositionally biased region" description="Basic and acidic residues" evidence="1">
    <location>
        <begin position="31"/>
        <end position="55"/>
    </location>
</feature>
<sequence>MNTAGSVAYGWGALIVAAGVSFYYAKKEIDARRRDQQLRGARPTEKLSWQEKVAKYEQPATAGQGGGMSQDMKQGLSSLATSRPGQTDKATMQSRPTGVDTTHNGTGSRTER</sequence>
<organism evidence="3 4">
    <name type="scientific">Saitozyma podzolica</name>
    <dbReference type="NCBI Taxonomy" id="1890683"/>
    <lineage>
        <taxon>Eukaryota</taxon>
        <taxon>Fungi</taxon>
        <taxon>Dikarya</taxon>
        <taxon>Basidiomycota</taxon>
        <taxon>Agaricomycotina</taxon>
        <taxon>Tremellomycetes</taxon>
        <taxon>Tremellales</taxon>
        <taxon>Trimorphomycetaceae</taxon>
        <taxon>Saitozyma</taxon>
    </lineage>
</organism>
<feature type="compositionally biased region" description="Polar residues" evidence="1">
    <location>
        <begin position="71"/>
        <end position="112"/>
    </location>
</feature>
<feature type="region of interest" description="Disordered" evidence="1">
    <location>
        <begin position="31"/>
        <end position="112"/>
    </location>
</feature>
<keyword evidence="2" id="KW-0812">Transmembrane</keyword>
<dbReference type="Proteomes" id="UP000279259">
    <property type="component" value="Unassembled WGS sequence"/>
</dbReference>
<comment type="caution">
    <text evidence="3">The sequence shown here is derived from an EMBL/GenBank/DDBJ whole genome shotgun (WGS) entry which is preliminary data.</text>
</comment>
<dbReference type="InterPro" id="IPR031833">
    <property type="entry name" value="DUF4748"/>
</dbReference>
<keyword evidence="2" id="KW-0472">Membrane</keyword>
<feature type="transmembrane region" description="Helical" evidence="2">
    <location>
        <begin position="6"/>
        <end position="25"/>
    </location>
</feature>
<dbReference type="Pfam" id="PF15932">
    <property type="entry name" value="DUF4748"/>
    <property type="match status" value="1"/>
</dbReference>
<evidence type="ECO:0000256" key="1">
    <source>
        <dbReference type="SAM" id="MobiDB-lite"/>
    </source>
</evidence>
<name>A0A427Y8A8_9TREE</name>
<evidence type="ECO:0000313" key="4">
    <source>
        <dbReference type="Proteomes" id="UP000279259"/>
    </source>
</evidence>
<evidence type="ECO:0000256" key="2">
    <source>
        <dbReference type="SAM" id="Phobius"/>
    </source>
</evidence>
<dbReference type="OrthoDB" id="2559326at2759"/>
<dbReference type="EMBL" id="RSCD01000017">
    <property type="protein sequence ID" value="RSH87352.1"/>
    <property type="molecule type" value="Genomic_DNA"/>
</dbReference>
<dbReference type="PANTHER" id="PTHR41800:SF1">
    <property type="entry name" value="EXPRESSED PROTEIN"/>
    <property type="match status" value="1"/>
</dbReference>
<proteinExistence type="predicted"/>
<keyword evidence="2" id="KW-1133">Transmembrane helix</keyword>